<name>A0A3L7JU01_9BACI</name>
<sequence>MQYQIVTIPAYRGIGLKWEGAYSEVDELKKMIASMQGRVSELEHALHPELQLGLSYHLRPDGFVHYSVYEVDEKQQVPEGMIEINVPEMTYFTTHHAKGESIGGTYSKIHQWMDENDYHPYGEAEVEYFDSLPIKHERYPHDRDVDDPHFDIRIPIVKK</sequence>
<protein>
    <submittedName>
        <fullName evidence="2">AraC family transcriptional regulator</fullName>
    </submittedName>
</protein>
<keyword evidence="3" id="KW-1185">Reference proteome</keyword>
<reference evidence="2 3" key="1">
    <citation type="submission" date="2018-10" db="EMBL/GenBank/DDBJ databases">
        <title>Falsibacillus sp. genome draft.</title>
        <authorList>
            <person name="Shi S."/>
        </authorList>
    </citation>
    <scope>NUCLEOTIDE SEQUENCE [LARGE SCALE GENOMIC DNA]</scope>
    <source>
        <strain evidence="2 3">GY 10110</strain>
    </source>
</reference>
<accession>A0A3L7JU01</accession>
<evidence type="ECO:0000313" key="3">
    <source>
        <dbReference type="Proteomes" id="UP000276770"/>
    </source>
</evidence>
<evidence type="ECO:0000259" key="1">
    <source>
        <dbReference type="SMART" id="SM00871"/>
    </source>
</evidence>
<dbReference type="Proteomes" id="UP000276770">
    <property type="component" value="Unassembled WGS sequence"/>
</dbReference>
<dbReference type="InterPro" id="IPR029442">
    <property type="entry name" value="GyrI-like"/>
</dbReference>
<dbReference type="EMBL" id="RCVZ01000010">
    <property type="protein sequence ID" value="RLQ94367.1"/>
    <property type="molecule type" value="Genomic_DNA"/>
</dbReference>
<comment type="caution">
    <text evidence="2">The sequence shown here is derived from an EMBL/GenBank/DDBJ whole genome shotgun (WGS) entry which is preliminary data.</text>
</comment>
<dbReference type="AlphaFoldDB" id="A0A3L7JU01"/>
<dbReference type="Gene3D" id="3.20.80.10">
    <property type="entry name" value="Regulatory factor, effector binding domain"/>
    <property type="match status" value="1"/>
</dbReference>
<organism evidence="2 3">
    <name type="scientific">Falsibacillus albus</name>
    <dbReference type="NCBI Taxonomy" id="2478915"/>
    <lineage>
        <taxon>Bacteria</taxon>
        <taxon>Bacillati</taxon>
        <taxon>Bacillota</taxon>
        <taxon>Bacilli</taxon>
        <taxon>Bacillales</taxon>
        <taxon>Bacillaceae</taxon>
        <taxon>Falsibacillus</taxon>
    </lineage>
</organism>
<dbReference type="InterPro" id="IPR010499">
    <property type="entry name" value="AraC_E-bd"/>
</dbReference>
<dbReference type="SUPFAM" id="SSF55136">
    <property type="entry name" value="Probable bacterial effector-binding domain"/>
    <property type="match status" value="1"/>
</dbReference>
<dbReference type="InterPro" id="IPR011256">
    <property type="entry name" value="Reg_factor_effector_dom_sf"/>
</dbReference>
<evidence type="ECO:0000313" key="2">
    <source>
        <dbReference type="EMBL" id="RLQ94367.1"/>
    </source>
</evidence>
<feature type="domain" description="AraC effector-binding" evidence="1">
    <location>
        <begin position="1"/>
        <end position="157"/>
    </location>
</feature>
<dbReference type="SMART" id="SM00871">
    <property type="entry name" value="AraC_E_bind"/>
    <property type="match status" value="1"/>
</dbReference>
<proteinExistence type="predicted"/>
<dbReference type="Pfam" id="PF06445">
    <property type="entry name" value="GyrI-like"/>
    <property type="match status" value="1"/>
</dbReference>
<gene>
    <name evidence="2" type="ORF">D9X91_14465</name>
</gene>
<dbReference type="OrthoDB" id="2364201at2"/>